<evidence type="ECO:0008006" key="8">
    <source>
        <dbReference type="Google" id="ProtNLM"/>
    </source>
</evidence>
<gene>
    <name evidence="6" type="ORF">Talka_01361</name>
</gene>
<organism evidence="6 7">
    <name type="scientific">Tepidimonas alkaliphilus</name>
    <dbReference type="NCBI Taxonomy" id="2588942"/>
    <lineage>
        <taxon>Bacteria</taxon>
        <taxon>Pseudomonadati</taxon>
        <taxon>Pseudomonadota</taxon>
        <taxon>Betaproteobacteria</taxon>
        <taxon>Burkholderiales</taxon>
        <taxon>Tepidimonas</taxon>
    </lineage>
</organism>
<evidence type="ECO:0000256" key="3">
    <source>
        <dbReference type="ARBA" id="ARBA00022722"/>
    </source>
</evidence>
<dbReference type="RefSeq" id="WP_143890378.1">
    <property type="nucleotide sequence ID" value="NZ_VJNB01000006.1"/>
</dbReference>
<protein>
    <recommendedName>
        <fullName evidence="8">DUF86 domain-containing protein</fullName>
    </recommendedName>
</protein>
<dbReference type="Pfam" id="PF01934">
    <property type="entry name" value="HepT-like"/>
    <property type="match status" value="1"/>
</dbReference>
<dbReference type="Proteomes" id="UP000315736">
    <property type="component" value="Unassembled WGS sequence"/>
</dbReference>
<keyword evidence="2" id="KW-1277">Toxin-antitoxin system</keyword>
<dbReference type="PANTHER" id="PTHR34139:SF1">
    <property type="entry name" value="RNASE MJ1380-RELATED"/>
    <property type="match status" value="1"/>
</dbReference>
<sequence>MTPRARPRLAEYLAHILEAIERIDRYTAGLDEAGFLREALVQDAVIRNLEIIGEASHGILRHHPEVAAAHPELPLAAAYQMRNAIAHGYFCVDLAIVWRTVQRDLPDLRRRVQGLAAGLDQAGEGAEGGSR</sequence>
<dbReference type="InterPro" id="IPR008201">
    <property type="entry name" value="HepT-like"/>
</dbReference>
<dbReference type="InterPro" id="IPR051813">
    <property type="entry name" value="HepT_RNase_toxin"/>
</dbReference>
<dbReference type="AlphaFoldDB" id="A0A554W7U0"/>
<keyword evidence="1" id="KW-0597">Phosphoprotein</keyword>
<keyword evidence="3" id="KW-0540">Nuclease</keyword>
<comment type="caution">
    <text evidence="6">The sequence shown here is derived from an EMBL/GenBank/DDBJ whole genome shotgun (WGS) entry which is preliminary data.</text>
</comment>
<evidence type="ECO:0000313" key="7">
    <source>
        <dbReference type="Proteomes" id="UP000315736"/>
    </source>
</evidence>
<keyword evidence="7" id="KW-1185">Reference proteome</keyword>
<evidence type="ECO:0000313" key="6">
    <source>
        <dbReference type="EMBL" id="TSE19642.1"/>
    </source>
</evidence>
<dbReference type="OrthoDB" id="4829434at2"/>
<evidence type="ECO:0000256" key="5">
    <source>
        <dbReference type="ARBA" id="ARBA00022801"/>
    </source>
</evidence>
<name>A0A554W7U0_9BURK</name>
<dbReference type="PANTHER" id="PTHR34139">
    <property type="entry name" value="UPF0331 PROTEIN MJ0127"/>
    <property type="match status" value="1"/>
</dbReference>
<dbReference type="GO" id="GO:0000166">
    <property type="term" value="F:nucleotide binding"/>
    <property type="evidence" value="ECO:0007669"/>
    <property type="project" value="UniProtKB-KW"/>
</dbReference>
<dbReference type="GO" id="GO:0016787">
    <property type="term" value="F:hydrolase activity"/>
    <property type="evidence" value="ECO:0007669"/>
    <property type="project" value="UniProtKB-KW"/>
</dbReference>
<dbReference type="GO" id="GO:0110001">
    <property type="term" value="C:toxin-antitoxin complex"/>
    <property type="evidence" value="ECO:0007669"/>
    <property type="project" value="InterPro"/>
</dbReference>
<evidence type="ECO:0000256" key="2">
    <source>
        <dbReference type="ARBA" id="ARBA00022649"/>
    </source>
</evidence>
<accession>A0A554W7U0</accession>
<evidence type="ECO:0000256" key="1">
    <source>
        <dbReference type="ARBA" id="ARBA00022553"/>
    </source>
</evidence>
<dbReference type="EMBL" id="VJNB01000006">
    <property type="protein sequence ID" value="TSE19642.1"/>
    <property type="molecule type" value="Genomic_DNA"/>
</dbReference>
<reference evidence="6 7" key="1">
    <citation type="submission" date="2019-07" db="EMBL/GenBank/DDBJ databases">
        <title>Tepidimonas alkaliphilus YIM 72238 draft genome.</title>
        <authorList>
            <person name="Da Costa M.S."/>
            <person name="Froufe H.J.C."/>
            <person name="Egas C."/>
            <person name="Albuquerque L."/>
        </authorList>
    </citation>
    <scope>NUCLEOTIDE SEQUENCE [LARGE SCALE GENOMIC DNA]</scope>
    <source>
        <strain evidence="6 7">YIM 72238</strain>
    </source>
</reference>
<keyword evidence="4" id="KW-0547">Nucleotide-binding</keyword>
<dbReference type="GO" id="GO:0004540">
    <property type="term" value="F:RNA nuclease activity"/>
    <property type="evidence" value="ECO:0007669"/>
    <property type="project" value="InterPro"/>
</dbReference>
<proteinExistence type="predicted"/>
<evidence type="ECO:0000256" key="4">
    <source>
        <dbReference type="ARBA" id="ARBA00022741"/>
    </source>
</evidence>
<keyword evidence="5" id="KW-0378">Hydrolase</keyword>